<dbReference type="PROSITE" id="PS50294">
    <property type="entry name" value="WD_REPEATS_REGION"/>
    <property type="match status" value="5"/>
</dbReference>
<gene>
    <name evidence="5" type="ORF">EI42_03480</name>
</gene>
<dbReference type="GO" id="GO:0005524">
    <property type="term" value="F:ATP binding"/>
    <property type="evidence" value="ECO:0007669"/>
    <property type="project" value="InterPro"/>
</dbReference>
<reference evidence="5 6" key="1">
    <citation type="submission" date="2018-06" db="EMBL/GenBank/DDBJ databases">
        <title>Genomic Encyclopedia of Archaeal and Bacterial Type Strains, Phase II (KMG-II): from individual species to whole genera.</title>
        <authorList>
            <person name="Goeker M."/>
        </authorList>
    </citation>
    <scope>NUCLEOTIDE SEQUENCE [LARGE SCALE GENOMIC DNA]</scope>
    <source>
        <strain evidence="5 6">ATCC BAA-1881</strain>
    </source>
</reference>
<evidence type="ECO:0000259" key="4">
    <source>
        <dbReference type="PROSITE" id="PS50011"/>
    </source>
</evidence>
<dbReference type="InterPro" id="IPR000719">
    <property type="entry name" value="Prot_kinase_dom"/>
</dbReference>
<dbReference type="PRINTS" id="PR00320">
    <property type="entry name" value="GPROTEINBRPT"/>
</dbReference>
<dbReference type="InterPro" id="IPR036322">
    <property type="entry name" value="WD40_repeat_dom_sf"/>
</dbReference>
<feature type="repeat" description="WD" evidence="3">
    <location>
        <begin position="435"/>
        <end position="476"/>
    </location>
</feature>
<dbReference type="RefSeq" id="WP_170142706.1">
    <property type="nucleotide sequence ID" value="NZ_BIFX01000001.1"/>
</dbReference>
<dbReference type="InterPro" id="IPR011009">
    <property type="entry name" value="Kinase-like_dom_sf"/>
</dbReference>
<protein>
    <submittedName>
        <fullName evidence="5">WD40 repeat protein</fullName>
    </submittedName>
</protein>
<dbReference type="SUPFAM" id="SSF50978">
    <property type="entry name" value="WD40 repeat-like"/>
    <property type="match status" value="1"/>
</dbReference>
<name>A0A326U441_THEHA</name>
<dbReference type="SMART" id="SM00220">
    <property type="entry name" value="S_TKc"/>
    <property type="match status" value="1"/>
</dbReference>
<dbReference type="PROSITE" id="PS50082">
    <property type="entry name" value="WD_REPEATS_2"/>
    <property type="match status" value="6"/>
</dbReference>
<evidence type="ECO:0000313" key="6">
    <source>
        <dbReference type="Proteomes" id="UP000248806"/>
    </source>
</evidence>
<keyword evidence="6" id="KW-1185">Reference proteome</keyword>
<dbReference type="SMART" id="SM00320">
    <property type="entry name" value="WD40"/>
    <property type="match status" value="6"/>
</dbReference>
<dbReference type="InterPro" id="IPR020472">
    <property type="entry name" value="WD40_PAC1"/>
</dbReference>
<dbReference type="InterPro" id="IPR001680">
    <property type="entry name" value="WD40_rpt"/>
</dbReference>
<accession>A0A326U441</accession>
<dbReference type="EMBL" id="QKUF01000012">
    <property type="protein sequence ID" value="PZW27394.1"/>
    <property type="molecule type" value="Genomic_DNA"/>
</dbReference>
<feature type="repeat" description="WD" evidence="3">
    <location>
        <begin position="477"/>
        <end position="520"/>
    </location>
</feature>
<organism evidence="5 6">
    <name type="scientific">Thermosporothrix hazakensis</name>
    <dbReference type="NCBI Taxonomy" id="644383"/>
    <lineage>
        <taxon>Bacteria</taxon>
        <taxon>Bacillati</taxon>
        <taxon>Chloroflexota</taxon>
        <taxon>Ktedonobacteria</taxon>
        <taxon>Ktedonobacterales</taxon>
        <taxon>Thermosporotrichaceae</taxon>
        <taxon>Thermosporothrix</taxon>
    </lineage>
</organism>
<dbReference type="Pfam" id="PF00069">
    <property type="entry name" value="Pkinase"/>
    <property type="match status" value="1"/>
</dbReference>
<feature type="repeat" description="WD" evidence="3">
    <location>
        <begin position="521"/>
        <end position="557"/>
    </location>
</feature>
<dbReference type="Gene3D" id="1.10.510.10">
    <property type="entry name" value="Transferase(Phosphotransferase) domain 1"/>
    <property type="match status" value="1"/>
</dbReference>
<dbReference type="InterPro" id="IPR015943">
    <property type="entry name" value="WD40/YVTN_repeat-like_dom_sf"/>
</dbReference>
<feature type="repeat" description="WD" evidence="3">
    <location>
        <begin position="303"/>
        <end position="337"/>
    </location>
</feature>
<dbReference type="Pfam" id="PF00400">
    <property type="entry name" value="WD40"/>
    <property type="match status" value="6"/>
</dbReference>
<dbReference type="SUPFAM" id="SSF56112">
    <property type="entry name" value="Protein kinase-like (PK-like)"/>
    <property type="match status" value="1"/>
</dbReference>
<feature type="repeat" description="WD" evidence="3">
    <location>
        <begin position="393"/>
        <end position="426"/>
    </location>
</feature>
<proteinExistence type="predicted"/>
<dbReference type="GO" id="GO:0004672">
    <property type="term" value="F:protein kinase activity"/>
    <property type="evidence" value="ECO:0007669"/>
    <property type="project" value="InterPro"/>
</dbReference>
<feature type="repeat" description="WD" evidence="3">
    <location>
        <begin position="347"/>
        <end position="379"/>
    </location>
</feature>
<dbReference type="PROSITE" id="PS50011">
    <property type="entry name" value="PROTEIN_KINASE_DOM"/>
    <property type="match status" value="1"/>
</dbReference>
<dbReference type="PANTHER" id="PTHR19848:SF8">
    <property type="entry name" value="F-BOX AND WD REPEAT DOMAIN CONTAINING 7"/>
    <property type="match status" value="1"/>
</dbReference>
<dbReference type="Proteomes" id="UP000248806">
    <property type="component" value="Unassembled WGS sequence"/>
</dbReference>
<keyword evidence="2" id="KW-0677">Repeat</keyword>
<evidence type="ECO:0000256" key="3">
    <source>
        <dbReference type="PROSITE-ProRule" id="PRU00221"/>
    </source>
</evidence>
<comment type="caution">
    <text evidence="5">The sequence shown here is derived from an EMBL/GenBank/DDBJ whole genome shotgun (WGS) entry which is preliminary data.</text>
</comment>
<dbReference type="AlphaFoldDB" id="A0A326U441"/>
<evidence type="ECO:0000256" key="1">
    <source>
        <dbReference type="ARBA" id="ARBA00022574"/>
    </source>
</evidence>
<dbReference type="Gene3D" id="2.130.10.10">
    <property type="entry name" value="YVTN repeat-like/Quinoprotein amine dehydrogenase"/>
    <property type="match status" value="3"/>
</dbReference>
<sequence>MFPGCGYLLHGARFDRWRVTTLLGRSSVADLYGAVVMPEVGSSLPLYDKVLIKVLRSPRPDAIPQVERLVQLKHPYIHPIVAGGLVENDNTLYLLVPFEERGNLWPYTRQDRRLPTGMVANLMRQLAEGLQYAHDQGIEHGRIKPENCLVVTPSKVQLSDFYNLLLAREALSFGQIDPTADIAALALLAYQLFSGAHPFSGALPMPGRSMSGVLYRPLREFRADLPPQIDEILQRALMPSGYDRFPRVSVFAQALHQAVEGRKSTSGPMAFPVQTRSSSQELASSFRKQVVGPPQKIIELCQLPGHTSPIRTMAWASDGTHLASACDDPNIRLWRIRQRIGTPLGMLSGHTAKVLALEWSPQGEVLASTSADGTVRLWDALAPVVSARARAAWLGHDGAIPALCWSQDGTYLATGGADRAIRIWQMGGDVLAAWIAHGRGGVTALSWSPDGRFVASGGADQAVYVWDPVSGNRVFSLVEHSDEIRTISWSPDGSFLATVAGKKDQRVCLWSTQNGQLLAQLRGHAREVVGVFWDPRQANWLATIGADRTLRFWSTRNPVPGTPLHALQLPVSVSASAGPTGTYMLALGKEDMQVGIFQLS</sequence>
<dbReference type="CDD" id="cd00200">
    <property type="entry name" value="WD40"/>
    <property type="match status" value="1"/>
</dbReference>
<evidence type="ECO:0000313" key="5">
    <source>
        <dbReference type="EMBL" id="PZW27394.1"/>
    </source>
</evidence>
<feature type="domain" description="Protein kinase" evidence="4">
    <location>
        <begin position="17"/>
        <end position="259"/>
    </location>
</feature>
<evidence type="ECO:0000256" key="2">
    <source>
        <dbReference type="ARBA" id="ARBA00022737"/>
    </source>
</evidence>
<dbReference type="PANTHER" id="PTHR19848">
    <property type="entry name" value="WD40 REPEAT PROTEIN"/>
    <property type="match status" value="1"/>
</dbReference>
<keyword evidence="1 3" id="KW-0853">WD repeat</keyword>